<dbReference type="EMBL" id="NKCL01000498">
    <property type="protein sequence ID" value="RSL66422.1"/>
    <property type="molecule type" value="Genomic_DNA"/>
</dbReference>
<evidence type="ECO:0000313" key="2">
    <source>
        <dbReference type="Proteomes" id="UP000287972"/>
    </source>
</evidence>
<accession>A0A428QM80</accession>
<evidence type="ECO:0000313" key="1">
    <source>
        <dbReference type="EMBL" id="RSL66422.1"/>
    </source>
</evidence>
<sequence length="68" mass="7407">MLLPAEPMDNTFGGMFNMGTSMNVAEPISGSNVLDDFDFDSFLHDNDGDDGDDGVFDFPEAFSMDDES</sequence>
<proteinExistence type="predicted"/>
<comment type="caution">
    <text evidence="1">The sequence shown here is derived from an EMBL/GenBank/DDBJ whole genome shotgun (WGS) entry which is preliminary data.</text>
</comment>
<dbReference type="AlphaFoldDB" id="A0A428QM80"/>
<name>A0A428QM80_9HYPO</name>
<gene>
    <name evidence="1" type="ORF">CEP51_012810</name>
</gene>
<reference evidence="1 2" key="1">
    <citation type="submission" date="2017-06" db="EMBL/GenBank/DDBJ databases">
        <title>Comparative genomic analysis of Ambrosia Fusariam Clade fungi.</title>
        <authorList>
            <person name="Stajich J.E."/>
            <person name="Carrillo J."/>
            <person name="Kijimoto T."/>
            <person name="Eskalen A."/>
            <person name="O'Donnell K."/>
            <person name="Kasson M."/>
        </authorList>
    </citation>
    <scope>NUCLEOTIDE SEQUENCE [LARGE SCALE GENOMIC DNA]</scope>
    <source>
        <strain evidence="1 2">NRRL62606</strain>
    </source>
</reference>
<keyword evidence="2" id="KW-1185">Reference proteome</keyword>
<protein>
    <submittedName>
        <fullName evidence="1">Uncharacterized protein</fullName>
    </submittedName>
</protein>
<organism evidence="1 2">
    <name type="scientific">Fusarium floridanum</name>
    <dbReference type="NCBI Taxonomy" id="1325733"/>
    <lineage>
        <taxon>Eukaryota</taxon>
        <taxon>Fungi</taxon>
        <taxon>Dikarya</taxon>
        <taxon>Ascomycota</taxon>
        <taxon>Pezizomycotina</taxon>
        <taxon>Sordariomycetes</taxon>
        <taxon>Hypocreomycetidae</taxon>
        <taxon>Hypocreales</taxon>
        <taxon>Nectriaceae</taxon>
        <taxon>Fusarium</taxon>
        <taxon>Fusarium solani species complex</taxon>
    </lineage>
</organism>
<dbReference type="Proteomes" id="UP000287972">
    <property type="component" value="Unassembled WGS sequence"/>
</dbReference>